<proteinExistence type="inferred from homology"/>
<dbReference type="GO" id="GO:0032153">
    <property type="term" value="C:cell division site"/>
    <property type="evidence" value="ECO:0007669"/>
    <property type="project" value="UniProtKB-UniRule"/>
</dbReference>
<feature type="binding site" evidence="4">
    <location>
        <position position="285"/>
    </location>
    <ligand>
        <name>GTP</name>
        <dbReference type="ChEBI" id="CHEBI:37565"/>
    </ligand>
</feature>
<dbReference type="CDD" id="cd02201">
    <property type="entry name" value="FtsZ_type1"/>
    <property type="match status" value="1"/>
</dbReference>
<feature type="domain" description="Tubulin/FtsZ GTPase" evidence="6">
    <location>
        <begin position="112"/>
        <end position="303"/>
    </location>
</feature>
<dbReference type="PANTHER" id="PTHR30314">
    <property type="entry name" value="CELL DIVISION PROTEIN FTSZ-RELATED"/>
    <property type="match status" value="1"/>
</dbReference>
<dbReference type="Gene3D" id="3.30.1330.20">
    <property type="entry name" value="Tubulin/FtsZ, C-terminal domain"/>
    <property type="match status" value="1"/>
</dbReference>
<comment type="similarity">
    <text evidence="1 4">Belongs to the FtsZ family.</text>
</comment>
<keyword evidence="4 8" id="KW-0132">Cell division</keyword>
<dbReference type="HAMAP" id="MF_00909">
    <property type="entry name" value="FtsZ"/>
    <property type="match status" value="1"/>
</dbReference>
<accession>A0A410FSH5</accession>
<protein>
    <recommendedName>
        <fullName evidence="4 5">Cell division protein FtsZ</fullName>
    </recommendedName>
</protein>
<dbReference type="GO" id="GO:0005525">
    <property type="term" value="F:GTP binding"/>
    <property type="evidence" value="ECO:0007669"/>
    <property type="project" value="UniProtKB-UniRule"/>
</dbReference>
<evidence type="ECO:0000313" key="9">
    <source>
        <dbReference type="Proteomes" id="UP000287233"/>
    </source>
</evidence>
<dbReference type="InterPro" id="IPR008280">
    <property type="entry name" value="Tub_FtsZ_C"/>
</dbReference>
<organism evidence="8 9">
    <name type="scientific">Bipolaricaulis sibiricus</name>
    <dbReference type="NCBI Taxonomy" id="2501609"/>
    <lineage>
        <taxon>Bacteria</taxon>
        <taxon>Candidatus Bipolaricaulota</taxon>
        <taxon>Candidatus Bipolaricaulia</taxon>
        <taxon>Candidatus Bipolaricaulales</taxon>
        <taxon>Candidatus Bipolaricaulaceae</taxon>
        <taxon>Candidatus Bipolaricaulis</taxon>
    </lineage>
</organism>
<dbReference type="InterPro" id="IPR024757">
    <property type="entry name" value="FtsZ_C"/>
</dbReference>
<dbReference type="Pfam" id="PF00091">
    <property type="entry name" value="Tubulin"/>
    <property type="match status" value="1"/>
</dbReference>
<dbReference type="SUPFAM" id="SSF55307">
    <property type="entry name" value="Tubulin C-terminal domain-like"/>
    <property type="match status" value="1"/>
</dbReference>
<evidence type="ECO:0000259" key="6">
    <source>
        <dbReference type="SMART" id="SM00864"/>
    </source>
</evidence>
<evidence type="ECO:0000256" key="5">
    <source>
        <dbReference type="NCBIfam" id="TIGR00065"/>
    </source>
</evidence>
<dbReference type="InterPro" id="IPR036525">
    <property type="entry name" value="Tubulin/FtsZ_GTPase_sf"/>
</dbReference>
<dbReference type="Gene3D" id="3.40.50.1440">
    <property type="entry name" value="Tubulin/FtsZ, GTPase domain"/>
    <property type="match status" value="1"/>
</dbReference>
<gene>
    <name evidence="4" type="primary">ftsZ</name>
    <name evidence="8" type="ORF">BIP78_0277</name>
</gene>
<evidence type="ECO:0000256" key="3">
    <source>
        <dbReference type="ARBA" id="ARBA00023134"/>
    </source>
</evidence>
<comment type="subcellular location">
    <subcellularLocation>
        <location evidence="4">Cytoplasm</location>
    </subcellularLocation>
    <text evidence="4">Assembles at midcell at the inner surface of the cytoplasmic membrane.</text>
</comment>
<name>A0A410FSH5_BIPS1</name>
<feature type="binding site" evidence="4">
    <location>
        <position position="242"/>
    </location>
    <ligand>
        <name>GTP</name>
        <dbReference type="ChEBI" id="CHEBI:37565"/>
    </ligand>
</feature>
<keyword evidence="4" id="KW-0131">Cell cycle</keyword>
<dbReference type="GO" id="GO:0043093">
    <property type="term" value="P:FtsZ-dependent cytokinesis"/>
    <property type="evidence" value="ECO:0007669"/>
    <property type="project" value="UniProtKB-UniRule"/>
</dbReference>
<dbReference type="GO" id="GO:0003924">
    <property type="term" value="F:GTPase activity"/>
    <property type="evidence" value="ECO:0007669"/>
    <property type="project" value="UniProtKB-UniRule"/>
</dbReference>
<evidence type="ECO:0000256" key="1">
    <source>
        <dbReference type="ARBA" id="ARBA00009690"/>
    </source>
</evidence>
<evidence type="ECO:0000259" key="7">
    <source>
        <dbReference type="SMART" id="SM00865"/>
    </source>
</evidence>
<feature type="binding site" evidence="4">
    <location>
        <position position="238"/>
    </location>
    <ligand>
        <name>GTP</name>
        <dbReference type="ChEBI" id="CHEBI:37565"/>
    </ligand>
</feature>
<dbReference type="Pfam" id="PF12327">
    <property type="entry name" value="FtsZ_C"/>
    <property type="match status" value="1"/>
</dbReference>
<dbReference type="NCBIfam" id="TIGR00065">
    <property type="entry name" value="ftsZ"/>
    <property type="match status" value="1"/>
</dbReference>
<dbReference type="GO" id="GO:0005737">
    <property type="term" value="C:cytoplasm"/>
    <property type="evidence" value="ECO:0007669"/>
    <property type="project" value="UniProtKB-SubCell"/>
</dbReference>
<feature type="domain" description="Tubulin/FtsZ 2-layer sandwich" evidence="7">
    <location>
        <begin position="305"/>
        <end position="423"/>
    </location>
</feature>
<dbReference type="InterPro" id="IPR000158">
    <property type="entry name" value="Cell_div_FtsZ"/>
</dbReference>
<feature type="binding site" evidence="4">
    <location>
        <begin position="120"/>
        <end position="124"/>
    </location>
    <ligand>
        <name>GTP</name>
        <dbReference type="ChEBI" id="CHEBI:37565"/>
    </ligand>
</feature>
<dbReference type="AlphaFoldDB" id="A0A410FSH5"/>
<feature type="binding site" evidence="4">
    <location>
        <begin position="207"/>
        <end position="209"/>
    </location>
    <ligand>
        <name>GTP</name>
        <dbReference type="ChEBI" id="CHEBI:37565"/>
    </ligand>
</feature>
<comment type="function">
    <text evidence="4">Essential cell division protein that forms a contractile ring structure (Z ring) at the future cell division site. The regulation of the ring assembly controls the timing and the location of cell division. One of the functions of the FtsZ ring is to recruit other cell division proteins to the septum to produce a new cell wall between the dividing cells. Binds GTP and shows GTPase activity.</text>
</comment>
<dbReference type="InterPro" id="IPR037103">
    <property type="entry name" value="Tubulin/FtsZ-like_C"/>
</dbReference>
<keyword evidence="4" id="KW-0963">Cytoplasm</keyword>
<dbReference type="GO" id="GO:0000917">
    <property type="term" value="P:division septum assembly"/>
    <property type="evidence" value="ECO:0007669"/>
    <property type="project" value="UniProtKB-KW"/>
</dbReference>
<dbReference type="InterPro" id="IPR003008">
    <property type="entry name" value="Tubulin_FtsZ_GTPase"/>
</dbReference>
<dbReference type="Proteomes" id="UP000287233">
    <property type="component" value="Chromosome"/>
</dbReference>
<evidence type="ECO:0000256" key="2">
    <source>
        <dbReference type="ARBA" id="ARBA00022741"/>
    </source>
</evidence>
<dbReference type="InterPro" id="IPR018316">
    <property type="entry name" value="Tubulin/FtsZ_2-layer-sand-dom"/>
</dbReference>
<dbReference type="SMART" id="SM00865">
    <property type="entry name" value="Tubulin_C"/>
    <property type="match status" value="1"/>
</dbReference>
<sequence length="452" mass="48583">MDRERGREEFAQKWRQLLGEVHDQMLRACLPSSPDKVHRERDGLRIEIESPFKKEYIQRKMAKLAEAVRTVFGEMEVRLGDPGDQRELPFGEEVVQPVRTEPAPREAATPARILVLGIGGGGINALARMREARLAGVRLAALDTDRQVLAGFQGGPSLLVGERVTHGRSTGGDPEKARRAAEGASEEIDDLVGDAHLVFLTCGLGKGTGAGIAPVVAQIARARGALTVGVVTLPFSFEGEIRDQRAKASLARLGEKTDVLIVIRNDRLLEIFPNVPVSRAFELADDVLLRGVRGISDLITVPGLVNLDFADVASVLRGAGAAMMGTGEAHGENRAIRAAKSAVTNPLLEGGTIRGARRILLNITGGEDLTLAEVTQIAESIRKAAASEADLTFGAVIRAQQSGTIEVTVIAADFRGATVEVEEPEQRVRPVIPRRIAGEDLDVPTFLRRPES</sequence>
<reference evidence="9" key="1">
    <citation type="submission" date="2018-12" db="EMBL/GenBank/DDBJ databases">
        <title>Complete genome sequence of an uncultured bacterium of the candidate phylum Bipolaricaulota.</title>
        <authorList>
            <person name="Kadnikov V.V."/>
            <person name="Mardanov A.V."/>
            <person name="Beletsky A.V."/>
            <person name="Frank Y.A."/>
            <person name="Karnachuk O.V."/>
            <person name="Ravin N.V."/>
        </authorList>
    </citation>
    <scope>NUCLEOTIDE SEQUENCE [LARGE SCALE GENOMIC DNA]</scope>
</reference>
<evidence type="ECO:0000313" key="8">
    <source>
        <dbReference type="EMBL" id="QAA76045.1"/>
    </source>
</evidence>
<keyword evidence="3 4" id="KW-0342">GTP-binding</keyword>
<dbReference type="PRINTS" id="PR00423">
    <property type="entry name" value="CELLDVISFTSZ"/>
</dbReference>
<dbReference type="SUPFAM" id="SSF52490">
    <property type="entry name" value="Tubulin nucleotide-binding domain-like"/>
    <property type="match status" value="1"/>
</dbReference>
<evidence type="ECO:0000256" key="4">
    <source>
        <dbReference type="HAMAP-Rule" id="MF_00909"/>
    </source>
</evidence>
<dbReference type="InterPro" id="IPR045061">
    <property type="entry name" value="FtsZ/CetZ"/>
</dbReference>
<dbReference type="SMART" id="SM00864">
    <property type="entry name" value="Tubulin"/>
    <property type="match status" value="1"/>
</dbReference>
<dbReference type="EMBL" id="CP034928">
    <property type="protein sequence ID" value="QAA76045.1"/>
    <property type="molecule type" value="Genomic_DNA"/>
</dbReference>
<dbReference type="KEGG" id="bih:BIP78_0277"/>
<keyword evidence="4" id="KW-0717">Septation</keyword>
<comment type="subunit">
    <text evidence="4">Homodimer. Polymerizes to form a dynamic ring structure in a strictly GTP-dependent manner. Interacts directly with several other division proteins.</text>
</comment>
<dbReference type="GO" id="GO:0051258">
    <property type="term" value="P:protein polymerization"/>
    <property type="evidence" value="ECO:0007669"/>
    <property type="project" value="UniProtKB-UniRule"/>
</dbReference>
<keyword evidence="2 4" id="KW-0547">Nucleotide-binding</keyword>
<dbReference type="PANTHER" id="PTHR30314:SF3">
    <property type="entry name" value="MITOCHONDRIAL DIVISION PROTEIN FSZA"/>
    <property type="match status" value="1"/>
</dbReference>